<keyword evidence="1" id="KW-0472">Membrane</keyword>
<dbReference type="AlphaFoldDB" id="M1WZN5"/>
<comment type="caution">
    <text evidence="2">The sequence shown here is derived from an EMBL/GenBank/DDBJ whole genome shotgun (WGS) entry which is preliminary data.</text>
</comment>
<sequence length="160" mass="18760">MWDYLNPYSRCFLLNHSHPLLGIRINRLGKIAHYWRISKEINIEYQKSLQIKPPFFLINIAPWLGILTGISLAYSIWLLWQIAYAMKWLNLKWIYYDDLGYIWGCILIGFSIGILVRINFLFPSTESDTLKNEEKLLKYLINPTLLPADSARINLVGTLL</sequence>
<keyword evidence="3" id="KW-1185">Reference proteome</keyword>
<protein>
    <submittedName>
        <fullName evidence="2">Uncharacterized protein</fullName>
    </submittedName>
</protein>
<evidence type="ECO:0000256" key="1">
    <source>
        <dbReference type="SAM" id="Phobius"/>
    </source>
</evidence>
<feature type="transmembrane region" description="Helical" evidence="1">
    <location>
        <begin position="55"/>
        <end position="80"/>
    </location>
</feature>
<dbReference type="RefSeq" id="WP_008234675.1">
    <property type="nucleotide sequence ID" value="NZ_CAIY01000054.1"/>
</dbReference>
<dbReference type="Proteomes" id="UP000053051">
    <property type="component" value="Unassembled WGS sequence"/>
</dbReference>
<feature type="transmembrane region" description="Helical" evidence="1">
    <location>
        <begin position="100"/>
        <end position="122"/>
    </location>
</feature>
<evidence type="ECO:0000313" key="2">
    <source>
        <dbReference type="EMBL" id="CCH67732.1"/>
    </source>
</evidence>
<evidence type="ECO:0000313" key="3">
    <source>
        <dbReference type="Proteomes" id="UP000053051"/>
    </source>
</evidence>
<dbReference type="EMBL" id="CAIY01000054">
    <property type="protein sequence ID" value="CCH67732.1"/>
    <property type="molecule type" value="Genomic_DNA"/>
</dbReference>
<accession>M1WZN5</accession>
<gene>
    <name evidence="2" type="ORF">RINTHH_15770</name>
</gene>
<organism evidence="2 3">
    <name type="scientific">Richelia intracellularis HH01</name>
    <dbReference type="NCBI Taxonomy" id="1165094"/>
    <lineage>
        <taxon>Bacteria</taxon>
        <taxon>Bacillati</taxon>
        <taxon>Cyanobacteriota</taxon>
        <taxon>Cyanophyceae</taxon>
        <taxon>Nostocales</taxon>
        <taxon>Nostocaceae</taxon>
        <taxon>Richelia</taxon>
    </lineage>
</organism>
<name>M1WZN5_9NOST</name>
<proteinExistence type="predicted"/>
<keyword evidence="1" id="KW-0812">Transmembrane</keyword>
<reference evidence="2 3" key="1">
    <citation type="submission" date="2012-05" db="EMBL/GenBank/DDBJ databases">
        <authorList>
            <person name="Hilton J."/>
        </authorList>
    </citation>
    <scope>NUCLEOTIDE SEQUENCE [LARGE SCALE GENOMIC DNA]</scope>
    <source>
        <strain evidence="2 3">HH01</strain>
    </source>
</reference>
<keyword evidence="1" id="KW-1133">Transmembrane helix</keyword>
<reference evidence="3" key="2">
    <citation type="submission" date="2016-01" db="EMBL/GenBank/DDBJ databases">
        <title>Diatom-associated endosymboitic cyanobacterium lacks core nitrogen metabolism enzymes.</title>
        <authorList>
            <person name="Hilton J.A."/>
            <person name="Foster R.A."/>
            <person name="Tripp H.J."/>
            <person name="Carter B.J."/>
            <person name="Zehr J.P."/>
            <person name="Villareal T.A."/>
        </authorList>
    </citation>
    <scope>NUCLEOTIDE SEQUENCE [LARGE SCALE GENOMIC DNA]</scope>
    <source>
        <strain evidence="3">HH01</strain>
    </source>
</reference>
<dbReference type="STRING" id="1165094.RINTHH_15770"/>